<dbReference type="InterPro" id="IPR036464">
    <property type="entry name" value="Rubisco_LSMT_subst-bd_sf"/>
</dbReference>
<evidence type="ECO:0000256" key="1">
    <source>
        <dbReference type="ARBA" id="ARBA00022603"/>
    </source>
</evidence>
<dbReference type="Gene3D" id="3.90.1410.10">
    <property type="entry name" value="set domain protein methyltransferase, domain 1"/>
    <property type="match status" value="1"/>
</dbReference>
<dbReference type="InterPro" id="IPR015353">
    <property type="entry name" value="Rubisco_LSMT_subst-bd"/>
</dbReference>
<keyword evidence="3" id="KW-0949">S-adenosyl-L-methionine</keyword>
<dbReference type="InterPro" id="IPR001214">
    <property type="entry name" value="SET_dom"/>
</dbReference>
<dbReference type="SUPFAM" id="SSF82199">
    <property type="entry name" value="SET domain"/>
    <property type="match status" value="1"/>
</dbReference>
<evidence type="ECO:0000313" key="7">
    <source>
        <dbReference type="Proteomes" id="UP000800040"/>
    </source>
</evidence>
<keyword evidence="7" id="KW-1185">Reference proteome</keyword>
<dbReference type="Pfam" id="PF00856">
    <property type="entry name" value="SET"/>
    <property type="match status" value="1"/>
</dbReference>
<keyword evidence="2" id="KW-0808">Transferase</keyword>
<dbReference type="GO" id="GO:0032259">
    <property type="term" value="P:methylation"/>
    <property type="evidence" value="ECO:0007669"/>
    <property type="project" value="UniProtKB-KW"/>
</dbReference>
<evidence type="ECO:0000256" key="2">
    <source>
        <dbReference type="ARBA" id="ARBA00022679"/>
    </source>
</evidence>
<feature type="domain" description="SET" evidence="5">
    <location>
        <begin position="24"/>
        <end position="269"/>
    </location>
</feature>
<dbReference type="PROSITE" id="PS50280">
    <property type="entry name" value="SET"/>
    <property type="match status" value="1"/>
</dbReference>
<dbReference type="GO" id="GO:0005634">
    <property type="term" value="C:nucleus"/>
    <property type="evidence" value="ECO:0007669"/>
    <property type="project" value="TreeGrafter"/>
</dbReference>
<evidence type="ECO:0000256" key="4">
    <source>
        <dbReference type="SAM" id="MobiDB-lite"/>
    </source>
</evidence>
<dbReference type="Proteomes" id="UP000800040">
    <property type="component" value="Unassembled WGS sequence"/>
</dbReference>
<evidence type="ECO:0000313" key="6">
    <source>
        <dbReference type="EMBL" id="KAF1837820.1"/>
    </source>
</evidence>
<dbReference type="Gene3D" id="3.90.1420.10">
    <property type="entry name" value="Rubisco LSMT, substrate-binding domain"/>
    <property type="match status" value="1"/>
</dbReference>
<sequence>MADFDGASQAFLAWLRQSGAEISPKIAPQDLRDKDAGRGVVATQTIAENEFLFRIPRSTILSVENSILSTEIPAPTFAHLGPWLSLILVMLYEYQNGNVSNWAPYFAVLPQSFDTLMFWADDELAQLEASAVLYKIGKEDADEMFAEQLVPVIEEFANIFFSGDPRAQSLAKEMRSSRNLERMHKIGSLIMAYAFDVEPSSPSAKEVDDEGFAEEEEDEALPKAMVPLADMLNADADQCNARLFYEKDYLEMKALKPINAGEEVFNDYGPLPRSDLLRRYGYITDNYAQYDVVEIPTDLVAELLSKEGVWREERLQYLEEQEVLDSGYDIVASDPFTLYESLSPELVVLVQSMLLSDEEFEKLRLKGRLPKPEKMTGKDAEILCTIVRARMAQYATSLEVDLRRLEEVPAEDAATPKQRHYAMAKAVRIGEKKLLAQAEDALVEKMARDGGATTKRQRDVDEEGDVDMGGTGKKHRA</sequence>
<dbReference type="EMBL" id="ML975257">
    <property type="protein sequence ID" value="KAF1837820.1"/>
    <property type="molecule type" value="Genomic_DNA"/>
</dbReference>
<dbReference type="InterPro" id="IPR046341">
    <property type="entry name" value="SET_dom_sf"/>
</dbReference>
<dbReference type="FunFam" id="3.90.1410.10:FF:000007">
    <property type="entry name" value="Ribosomal lysine N-methyltransferase 4"/>
    <property type="match status" value="1"/>
</dbReference>
<evidence type="ECO:0000256" key="3">
    <source>
        <dbReference type="ARBA" id="ARBA00022691"/>
    </source>
</evidence>
<feature type="region of interest" description="Disordered" evidence="4">
    <location>
        <begin position="447"/>
        <end position="477"/>
    </location>
</feature>
<name>A0A6A5KNU6_9PLEO</name>
<proteinExistence type="predicted"/>
<evidence type="ECO:0000259" key="5">
    <source>
        <dbReference type="PROSITE" id="PS50280"/>
    </source>
</evidence>
<dbReference type="PANTHER" id="PTHR13271:SF34">
    <property type="entry name" value="N-LYSINE METHYLTRANSFERASE SETD6"/>
    <property type="match status" value="1"/>
</dbReference>
<reference evidence="6" key="1">
    <citation type="submission" date="2020-01" db="EMBL/GenBank/DDBJ databases">
        <authorList>
            <consortium name="DOE Joint Genome Institute"/>
            <person name="Haridas S."/>
            <person name="Albert R."/>
            <person name="Binder M."/>
            <person name="Bloem J."/>
            <person name="Labutti K."/>
            <person name="Salamov A."/>
            <person name="Andreopoulos B."/>
            <person name="Baker S.E."/>
            <person name="Barry K."/>
            <person name="Bills G."/>
            <person name="Bluhm B.H."/>
            <person name="Cannon C."/>
            <person name="Castanera R."/>
            <person name="Culley D.E."/>
            <person name="Daum C."/>
            <person name="Ezra D."/>
            <person name="Gonzalez J.B."/>
            <person name="Henrissat B."/>
            <person name="Kuo A."/>
            <person name="Liang C."/>
            <person name="Lipzen A."/>
            <person name="Lutzoni F."/>
            <person name="Magnuson J."/>
            <person name="Mondo S."/>
            <person name="Nolan M."/>
            <person name="Ohm R."/>
            <person name="Pangilinan J."/>
            <person name="Park H.-J."/>
            <person name="Ramirez L."/>
            <person name="Alfaro M."/>
            <person name="Sun H."/>
            <person name="Tritt A."/>
            <person name="Yoshinaga Y."/>
            <person name="Zwiers L.-H."/>
            <person name="Turgeon B.G."/>
            <person name="Goodwin S.B."/>
            <person name="Spatafora J.W."/>
            <person name="Crous P.W."/>
            <person name="Grigoriev I.V."/>
        </authorList>
    </citation>
    <scope>NUCLEOTIDE SEQUENCE</scope>
    <source>
        <strain evidence="6">P77</strain>
    </source>
</reference>
<dbReference type="PANTHER" id="PTHR13271">
    <property type="entry name" value="UNCHARACTERIZED PUTATIVE METHYLTRANSFERASE"/>
    <property type="match status" value="1"/>
</dbReference>
<protein>
    <submittedName>
        <fullName evidence="6">RuBisCO-cytochrome methylase</fullName>
    </submittedName>
</protein>
<keyword evidence="1 6" id="KW-0489">Methyltransferase</keyword>
<dbReference type="InterPro" id="IPR050600">
    <property type="entry name" value="SETD3_SETD6_MTase"/>
</dbReference>
<organism evidence="6 7">
    <name type="scientific">Decorospora gaudefroyi</name>
    <dbReference type="NCBI Taxonomy" id="184978"/>
    <lineage>
        <taxon>Eukaryota</taxon>
        <taxon>Fungi</taxon>
        <taxon>Dikarya</taxon>
        <taxon>Ascomycota</taxon>
        <taxon>Pezizomycotina</taxon>
        <taxon>Dothideomycetes</taxon>
        <taxon>Pleosporomycetidae</taxon>
        <taxon>Pleosporales</taxon>
        <taxon>Pleosporineae</taxon>
        <taxon>Pleosporaceae</taxon>
        <taxon>Decorospora</taxon>
    </lineage>
</organism>
<gene>
    <name evidence="6" type="ORF">BDW02DRAFT_542951</name>
</gene>
<dbReference type="SUPFAM" id="SSF81822">
    <property type="entry name" value="RuBisCo LSMT C-terminal, substrate-binding domain"/>
    <property type="match status" value="1"/>
</dbReference>
<accession>A0A6A5KNU6</accession>
<dbReference type="GO" id="GO:0016279">
    <property type="term" value="F:protein-lysine N-methyltransferase activity"/>
    <property type="evidence" value="ECO:0007669"/>
    <property type="project" value="TreeGrafter"/>
</dbReference>
<dbReference type="OrthoDB" id="341421at2759"/>
<dbReference type="AlphaFoldDB" id="A0A6A5KNU6"/>
<dbReference type="Pfam" id="PF09273">
    <property type="entry name" value="Rubis-subs-bind"/>
    <property type="match status" value="1"/>
</dbReference>